<comment type="caution">
    <text evidence="9">The sequence shown here is derived from an EMBL/GenBank/DDBJ whole genome shotgun (WGS) entry which is preliminary data.</text>
</comment>
<name>A0AAE4Z8T3_9BACT</name>
<feature type="transmembrane region" description="Helical" evidence="7">
    <location>
        <begin position="126"/>
        <end position="145"/>
    </location>
</feature>
<evidence type="ECO:0000256" key="6">
    <source>
        <dbReference type="SAM" id="MobiDB-lite"/>
    </source>
</evidence>
<dbReference type="Pfam" id="PF00892">
    <property type="entry name" value="EamA"/>
    <property type="match status" value="2"/>
</dbReference>
<evidence type="ECO:0000256" key="5">
    <source>
        <dbReference type="ARBA" id="ARBA00023136"/>
    </source>
</evidence>
<reference evidence="9 10" key="1">
    <citation type="submission" date="2020-01" db="EMBL/GenBank/DDBJ databases">
        <title>Genomes assembled from Gulf of Kutch pelagic sediment metagenomes.</title>
        <authorList>
            <person name="Chandrashekar M."/>
            <person name="Mahajan M.S."/>
            <person name="Dave K.J."/>
            <person name="Vatsa P."/>
            <person name="Nathani N.M."/>
        </authorList>
    </citation>
    <scope>NUCLEOTIDE SEQUENCE [LARGE SCALE GENOMIC DNA]</scope>
    <source>
        <strain evidence="9">KS3-K002</strain>
    </source>
</reference>
<protein>
    <submittedName>
        <fullName evidence="9">EamA family transporter</fullName>
    </submittedName>
</protein>
<evidence type="ECO:0000256" key="3">
    <source>
        <dbReference type="ARBA" id="ARBA00022692"/>
    </source>
</evidence>
<feature type="transmembrane region" description="Helical" evidence="7">
    <location>
        <begin position="33"/>
        <end position="54"/>
    </location>
</feature>
<feature type="transmembrane region" description="Helical" evidence="7">
    <location>
        <begin position="223"/>
        <end position="243"/>
    </location>
</feature>
<dbReference type="InterPro" id="IPR037185">
    <property type="entry name" value="EmrE-like"/>
</dbReference>
<keyword evidence="5 7" id="KW-0472">Membrane</keyword>
<accession>A0AAE4Z8T3</accession>
<dbReference type="PANTHER" id="PTHR32322">
    <property type="entry name" value="INNER MEMBRANE TRANSPORTER"/>
    <property type="match status" value="1"/>
</dbReference>
<comment type="similarity">
    <text evidence="2">Belongs to the EamA transporter family.</text>
</comment>
<evidence type="ECO:0000256" key="4">
    <source>
        <dbReference type="ARBA" id="ARBA00022989"/>
    </source>
</evidence>
<dbReference type="InterPro" id="IPR050638">
    <property type="entry name" value="AA-Vitamin_Transporters"/>
</dbReference>
<evidence type="ECO:0000256" key="7">
    <source>
        <dbReference type="SAM" id="Phobius"/>
    </source>
</evidence>
<evidence type="ECO:0000259" key="8">
    <source>
        <dbReference type="Pfam" id="PF00892"/>
    </source>
</evidence>
<dbReference type="PANTHER" id="PTHR32322:SF2">
    <property type="entry name" value="EAMA DOMAIN-CONTAINING PROTEIN"/>
    <property type="match status" value="1"/>
</dbReference>
<feature type="transmembrane region" description="Helical" evidence="7">
    <location>
        <begin position="157"/>
        <end position="176"/>
    </location>
</feature>
<feature type="domain" description="EamA" evidence="8">
    <location>
        <begin position="157"/>
        <end position="295"/>
    </location>
</feature>
<feature type="transmembrane region" description="Helical" evidence="7">
    <location>
        <begin position="66"/>
        <end position="89"/>
    </location>
</feature>
<dbReference type="Proteomes" id="UP000702544">
    <property type="component" value="Unassembled WGS sequence"/>
</dbReference>
<dbReference type="EMBL" id="JAACAK010000095">
    <property type="protein sequence ID" value="NIR75773.1"/>
    <property type="molecule type" value="Genomic_DNA"/>
</dbReference>
<feature type="transmembrane region" description="Helical" evidence="7">
    <location>
        <begin position="183"/>
        <end position="203"/>
    </location>
</feature>
<keyword evidence="3 7" id="KW-0812">Transmembrane</keyword>
<feature type="region of interest" description="Disordered" evidence="6">
    <location>
        <begin position="305"/>
        <end position="362"/>
    </location>
</feature>
<dbReference type="SUPFAM" id="SSF103481">
    <property type="entry name" value="Multidrug resistance efflux transporter EmrE"/>
    <property type="match status" value="2"/>
</dbReference>
<evidence type="ECO:0000313" key="10">
    <source>
        <dbReference type="Proteomes" id="UP000702544"/>
    </source>
</evidence>
<proteinExistence type="inferred from homology"/>
<feature type="transmembrane region" description="Helical" evidence="7">
    <location>
        <begin position="281"/>
        <end position="300"/>
    </location>
</feature>
<evidence type="ECO:0000256" key="2">
    <source>
        <dbReference type="ARBA" id="ARBA00007362"/>
    </source>
</evidence>
<comment type="subcellular location">
    <subcellularLocation>
        <location evidence="1">Membrane</location>
        <topology evidence="1">Multi-pass membrane protein</topology>
    </subcellularLocation>
</comment>
<feature type="domain" description="EamA" evidence="8">
    <location>
        <begin position="14"/>
        <end position="141"/>
    </location>
</feature>
<feature type="transmembrane region" description="Helical" evidence="7">
    <location>
        <begin position="7"/>
        <end position="27"/>
    </location>
</feature>
<sequence>MTRRITPAVAAAFAAIYLIWGSTYLAIKFAIATLPPLTMMGIRSLAAGGLLYMWGRWRGGEPPRLADWKAAGLIGALLFLGAHGGLSWAEGRVPSGVAALFIATIPLWMTLIQASIEGAAVFTKRTVTGLAAGTLGIVVLVGRGPGTLWQGEPVDPLGAAVLILAALSWSVGTAMAQRRPRRTSLAVTSGSYLLAGGALLLAAGSLAGELRDLRVDAISPGSLAALGYLIGFGSVIAFGAYAWLIRRRSLAAVSTYAFVNPVVAVFLGWSLGGESLNPRVLVAAALVVAAVVAILSGRAAHREAGPSIPRTAETARAGRSYDAGRRLPGEASIHRASPRNGRQRDVWTPRAPLRIDDQPERR</sequence>
<dbReference type="InterPro" id="IPR000620">
    <property type="entry name" value="EamA_dom"/>
</dbReference>
<feature type="compositionally biased region" description="Basic and acidic residues" evidence="6">
    <location>
        <begin position="342"/>
        <end position="362"/>
    </location>
</feature>
<gene>
    <name evidence="9" type="ORF">GWO12_11790</name>
</gene>
<evidence type="ECO:0000256" key="1">
    <source>
        <dbReference type="ARBA" id="ARBA00004141"/>
    </source>
</evidence>
<dbReference type="AlphaFoldDB" id="A0AAE4Z8T3"/>
<organism evidence="9 10">
    <name type="scientific">Candidatus Kutchimonas denitrificans</name>
    <dbReference type="NCBI Taxonomy" id="3056748"/>
    <lineage>
        <taxon>Bacteria</taxon>
        <taxon>Pseudomonadati</taxon>
        <taxon>Gemmatimonadota</taxon>
        <taxon>Gemmatimonadia</taxon>
        <taxon>Candidatus Palauibacterales</taxon>
        <taxon>Candidatus Palauibacteraceae</taxon>
        <taxon>Candidatus Kutchimonas</taxon>
    </lineage>
</organism>
<feature type="transmembrane region" description="Helical" evidence="7">
    <location>
        <begin position="250"/>
        <end position="269"/>
    </location>
</feature>
<keyword evidence="4 7" id="KW-1133">Transmembrane helix</keyword>
<evidence type="ECO:0000313" key="9">
    <source>
        <dbReference type="EMBL" id="NIR75773.1"/>
    </source>
</evidence>
<dbReference type="GO" id="GO:0016020">
    <property type="term" value="C:membrane"/>
    <property type="evidence" value="ECO:0007669"/>
    <property type="project" value="UniProtKB-SubCell"/>
</dbReference>
<feature type="transmembrane region" description="Helical" evidence="7">
    <location>
        <begin position="95"/>
        <end position="114"/>
    </location>
</feature>